<name>A0A4Y7SA63_COPMI</name>
<protein>
    <submittedName>
        <fullName evidence="1">Uncharacterized protein</fullName>
    </submittedName>
</protein>
<dbReference type="AlphaFoldDB" id="A0A4Y7SA63"/>
<sequence>MVCSTQNWTTIYPIDLRPQSPLLAMSHLWSSAATSMRPKHFGSIHSLLLPSRGLCAPAVFSTSASQSSIFEWKIVAITRPRAGKSSVAYDGANLHSCDIVQLSSYGDLRTWTLGTTVYVACRGSDGLEVVASTTLRFSSLPGFPSPFFHETQSGEDDPVKANLMEM</sequence>
<comment type="caution">
    <text evidence="1">The sequence shown here is derived from an EMBL/GenBank/DDBJ whole genome shotgun (WGS) entry which is preliminary data.</text>
</comment>
<proteinExistence type="predicted"/>
<organism evidence="1 2">
    <name type="scientific">Coprinellus micaceus</name>
    <name type="common">Glistening ink-cap mushroom</name>
    <name type="synonym">Coprinus micaceus</name>
    <dbReference type="NCBI Taxonomy" id="71717"/>
    <lineage>
        <taxon>Eukaryota</taxon>
        <taxon>Fungi</taxon>
        <taxon>Dikarya</taxon>
        <taxon>Basidiomycota</taxon>
        <taxon>Agaricomycotina</taxon>
        <taxon>Agaricomycetes</taxon>
        <taxon>Agaricomycetidae</taxon>
        <taxon>Agaricales</taxon>
        <taxon>Agaricineae</taxon>
        <taxon>Psathyrellaceae</taxon>
        <taxon>Coprinellus</taxon>
    </lineage>
</organism>
<evidence type="ECO:0000313" key="2">
    <source>
        <dbReference type="Proteomes" id="UP000298030"/>
    </source>
</evidence>
<gene>
    <name evidence="1" type="ORF">FA13DRAFT_655562</name>
</gene>
<keyword evidence="2" id="KW-1185">Reference proteome</keyword>
<dbReference type="EMBL" id="QPFP01000272">
    <property type="protein sequence ID" value="TEB18304.1"/>
    <property type="molecule type" value="Genomic_DNA"/>
</dbReference>
<accession>A0A4Y7SA63</accession>
<evidence type="ECO:0000313" key="1">
    <source>
        <dbReference type="EMBL" id="TEB18304.1"/>
    </source>
</evidence>
<dbReference type="Proteomes" id="UP000298030">
    <property type="component" value="Unassembled WGS sequence"/>
</dbReference>
<dbReference type="STRING" id="71717.A0A4Y7SA63"/>
<reference evidence="1 2" key="1">
    <citation type="journal article" date="2019" name="Nat. Ecol. Evol.">
        <title>Megaphylogeny resolves global patterns of mushroom evolution.</title>
        <authorList>
            <person name="Varga T."/>
            <person name="Krizsan K."/>
            <person name="Foldi C."/>
            <person name="Dima B."/>
            <person name="Sanchez-Garcia M."/>
            <person name="Sanchez-Ramirez S."/>
            <person name="Szollosi G.J."/>
            <person name="Szarkandi J.G."/>
            <person name="Papp V."/>
            <person name="Albert L."/>
            <person name="Andreopoulos W."/>
            <person name="Angelini C."/>
            <person name="Antonin V."/>
            <person name="Barry K.W."/>
            <person name="Bougher N.L."/>
            <person name="Buchanan P."/>
            <person name="Buyck B."/>
            <person name="Bense V."/>
            <person name="Catcheside P."/>
            <person name="Chovatia M."/>
            <person name="Cooper J."/>
            <person name="Damon W."/>
            <person name="Desjardin D."/>
            <person name="Finy P."/>
            <person name="Geml J."/>
            <person name="Haridas S."/>
            <person name="Hughes K."/>
            <person name="Justo A."/>
            <person name="Karasinski D."/>
            <person name="Kautmanova I."/>
            <person name="Kiss B."/>
            <person name="Kocsube S."/>
            <person name="Kotiranta H."/>
            <person name="LaButti K.M."/>
            <person name="Lechner B.E."/>
            <person name="Liimatainen K."/>
            <person name="Lipzen A."/>
            <person name="Lukacs Z."/>
            <person name="Mihaltcheva S."/>
            <person name="Morgado L.N."/>
            <person name="Niskanen T."/>
            <person name="Noordeloos M.E."/>
            <person name="Ohm R.A."/>
            <person name="Ortiz-Santana B."/>
            <person name="Ovrebo C."/>
            <person name="Racz N."/>
            <person name="Riley R."/>
            <person name="Savchenko A."/>
            <person name="Shiryaev A."/>
            <person name="Soop K."/>
            <person name="Spirin V."/>
            <person name="Szebenyi C."/>
            <person name="Tomsovsky M."/>
            <person name="Tulloss R.E."/>
            <person name="Uehling J."/>
            <person name="Grigoriev I.V."/>
            <person name="Vagvolgyi C."/>
            <person name="Papp T."/>
            <person name="Martin F.M."/>
            <person name="Miettinen O."/>
            <person name="Hibbett D.S."/>
            <person name="Nagy L.G."/>
        </authorList>
    </citation>
    <scope>NUCLEOTIDE SEQUENCE [LARGE SCALE GENOMIC DNA]</scope>
    <source>
        <strain evidence="1 2">FP101781</strain>
    </source>
</reference>
<dbReference type="OrthoDB" id="2564485at2759"/>